<feature type="region of interest" description="Disordered" evidence="2">
    <location>
        <begin position="151"/>
        <end position="213"/>
    </location>
</feature>
<feature type="compositionally biased region" description="Basic and acidic residues" evidence="2">
    <location>
        <begin position="179"/>
        <end position="204"/>
    </location>
</feature>
<keyword evidence="4" id="KW-1185">Reference proteome</keyword>
<gene>
    <name evidence="3" type="ORF">BAUCODRAFT_142356</name>
</gene>
<dbReference type="AlphaFoldDB" id="M2LFH4"/>
<proteinExistence type="predicted"/>
<feature type="compositionally biased region" description="Basic residues" evidence="2">
    <location>
        <begin position="27"/>
        <end position="43"/>
    </location>
</feature>
<sequence>MRTTDDGQHRRPFPKRSRSPRDDHDVKRRRSRSPYRHSKHHRSPPADDIRLPFGVHLLHKRDLSAYTALFAEYLDINKRIDIERLDEYELKGRWKSFLGKWNRGELSKGWYDPEAKRRADARHTVGPAVPTLQDLQVRQEMVKEDLQLLATDRRNERQQERKAQKERLKELAPRAQPGSKERQIERKRETAAANRAFRDAKESGDAEVGEGELMGDAGLDSYKAKLKAMERQKNEREIRKEEVLRARAAEREERLAVHRAKEEKTVQMLKELARQRFG</sequence>
<feature type="compositionally biased region" description="Basic and acidic residues" evidence="2">
    <location>
        <begin position="151"/>
        <end position="172"/>
    </location>
</feature>
<dbReference type="GeneID" id="19108421"/>
<dbReference type="HOGENOM" id="CLU_053559_0_0_1"/>
<dbReference type="PANTHER" id="PTHR34117:SF1">
    <property type="entry name" value="STYLE CELL-CYCLE INHIBITOR 1"/>
    <property type="match status" value="1"/>
</dbReference>
<evidence type="ECO:0000313" key="4">
    <source>
        <dbReference type="Proteomes" id="UP000011761"/>
    </source>
</evidence>
<dbReference type="OMA" id="MFAMYLD"/>
<evidence type="ECO:0000313" key="3">
    <source>
        <dbReference type="EMBL" id="EMC92792.1"/>
    </source>
</evidence>
<accession>M2LFH4</accession>
<evidence type="ECO:0000256" key="2">
    <source>
        <dbReference type="SAM" id="MobiDB-lite"/>
    </source>
</evidence>
<dbReference type="KEGG" id="bcom:BAUCODRAFT_142356"/>
<feature type="coiled-coil region" evidence="1">
    <location>
        <begin position="219"/>
        <end position="246"/>
    </location>
</feature>
<feature type="region of interest" description="Disordered" evidence="2">
    <location>
        <begin position="1"/>
        <end position="50"/>
    </location>
</feature>
<dbReference type="EMBL" id="KB445561">
    <property type="protein sequence ID" value="EMC92792.1"/>
    <property type="molecule type" value="Genomic_DNA"/>
</dbReference>
<protein>
    <submittedName>
        <fullName evidence="3">Uncharacterized protein</fullName>
    </submittedName>
</protein>
<dbReference type="InterPro" id="IPR044688">
    <property type="entry name" value="SCI-1-like"/>
</dbReference>
<reference evidence="3 4" key="1">
    <citation type="journal article" date="2012" name="PLoS Pathog.">
        <title>Diverse lifestyles and strategies of plant pathogenesis encoded in the genomes of eighteen Dothideomycetes fungi.</title>
        <authorList>
            <person name="Ohm R.A."/>
            <person name="Feau N."/>
            <person name="Henrissat B."/>
            <person name="Schoch C.L."/>
            <person name="Horwitz B.A."/>
            <person name="Barry K.W."/>
            <person name="Condon B.J."/>
            <person name="Copeland A.C."/>
            <person name="Dhillon B."/>
            <person name="Glaser F."/>
            <person name="Hesse C.N."/>
            <person name="Kosti I."/>
            <person name="LaButti K."/>
            <person name="Lindquist E.A."/>
            <person name="Lucas S."/>
            <person name="Salamov A.A."/>
            <person name="Bradshaw R.E."/>
            <person name="Ciuffetti L."/>
            <person name="Hamelin R.C."/>
            <person name="Kema G.H.J."/>
            <person name="Lawrence C."/>
            <person name="Scott J.A."/>
            <person name="Spatafora J.W."/>
            <person name="Turgeon B.G."/>
            <person name="de Wit P.J.G.M."/>
            <person name="Zhong S."/>
            <person name="Goodwin S.B."/>
            <person name="Grigoriev I.V."/>
        </authorList>
    </citation>
    <scope>NUCLEOTIDE SEQUENCE [LARGE SCALE GENOMIC DNA]</scope>
    <source>
        <strain evidence="3 4">UAMH 10762</strain>
    </source>
</reference>
<dbReference type="RefSeq" id="XP_007680117.1">
    <property type="nucleotide sequence ID" value="XM_007681927.1"/>
</dbReference>
<dbReference type="eggNOG" id="ENOG502RA14">
    <property type="taxonomic scope" value="Eukaryota"/>
</dbReference>
<keyword evidence="1" id="KW-0175">Coiled coil</keyword>
<evidence type="ECO:0000256" key="1">
    <source>
        <dbReference type="SAM" id="Coils"/>
    </source>
</evidence>
<dbReference type="Proteomes" id="UP000011761">
    <property type="component" value="Unassembled WGS sequence"/>
</dbReference>
<organism evidence="3 4">
    <name type="scientific">Baudoinia panamericana (strain UAMH 10762)</name>
    <name type="common">Angels' share fungus</name>
    <name type="synonym">Baudoinia compniacensis (strain UAMH 10762)</name>
    <dbReference type="NCBI Taxonomy" id="717646"/>
    <lineage>
        <taxon>Eukaryota</taxon>
        <taxon>Fungi</taxon>
        <taxon>Dikarya</taxon>
        <taxon>Ascomycota</taxon>
        <taxon>Pezizomycotina</taxon>
        <taxon>Dothideomycetes</taxon>
        <taxon>Dothideomycetidae</taxon>
        <taxon>Mycosphaerellales</taxon>
        <taxon>Teratosphaeriaceae</taxon>
        <taxon>Baudoinia</taxon>
    </lineage>
</organism>
<name>M2LFH4_BAUPA</name>
<dbReference type="OrthoDB" id="2139939at2759"/>
<dbReference type="PANTHER" id="PTHR34117">
    <property type="entry name" value="STYLE CELL-CYCLE INHIBITOR 1"/>
    <property type="match status" value="1"/>
</dbReference>